<feature type="region of interest" description="Disordered" evidence="1">
    <location>
        <begin position="29"/>
        <end position="55"/>
    </location>
</feature>
<dbReference type="Proteomes" id="UP001493487">
    <property type="component" value="Unassembled WGS sequence"/>
</dbReference>
<reference evidence="3 4" key="1">
    <citation type="journal article" date="2023" name="Genome Announc.">
        <title>Pan-Genome Analyses of the Genus Cohnella and Proposal of the Novel Species Cohnella silvisoli sp. nov., Isolated from Forest Soil.</title>
        <authorList>
            <person name="Wang C."/>
            <person name="Mao L."/>
            <person name="Bao G."/>
            <person name="Zhu H."/>
        </authorList>
    </citation>
    <scope>NUCLEOTIDE SEQUENCE [LARGE SCALE GENOMIC DNA]</scope>
    <source>
        <strain evidence="3 4">NL03-T5-1</strain>
    </source>
</reference>
<dbReference type="PROSITE" id="PS51257">
    <property type="entry name" value="PROKAR_LIPOPROTEIN"/>
    <property type="match status" value="1"/>
</dbReference>
<evidence type="ECO:0000256" key="2">
    <source>
        <dbReference type="SAM" id="SignalP"/>
    </source>
</evidence>
<dbReference type="Pfam" id="PF13433">
    <property type="entry name" value="Peripla_BP_5"/>
    <property type="match status" value="1"/>
</dbReference>
<keyword evidence="2" id="KW-0732">Signal</keyword>
<dbReference type="CDD" id="cd06355">
    <property type="entry name" value="PBP1_FmdD-like"/>
    <property type="match status" value="1"/>
</dbReference>
<feature type="chain" id="PRO_5046907625" evidence="2">
    <location>
        <begin position="22"/>
        <end position="431"/>
    </location>
</feature>
<comment type="caution">
    <text evidence="3">The sequence shown here is derived from an EMBL/GenBank/DDBJ whole genome shotgun (WGS) entry which is preliminary data.</text>
</comment>
<feature type="signal peptide" evidence="2">
    <location>
        <begin position="1"/>
        <end position="21"/>
    </location>
</feature>
<accession>A0ABV1L3U6</accession>
<dbReference type="PANTHER" id="PTHR47628:SF1">
    <property type="entry name" value="ALIPHATIC AMIDASE EXPRESSION-REGULATING PROTEIN"/>
    <property type="match status" value="1"/>
</dbReference>
<dbReference type="PRINTS" id="PR00337">
    <property type="entry name" value="LEUILEVALBP"/>
</dbReference>
<organism evidence="3 4">
    <name type="scientific">Cohnella silvisoli</name>
    <dbReference type="NCBI Taxonomy" id="2873699"/>
    <lineage>
        <taxon>Bacteria</taxon>
        <taxon>Bacillati</taxon>
        <taxon>Bacillota</taxon>
        <taxon>Bacilli</taxon>
        <taxon>Bacillales</taxon>
        <taxon>Paenibacillaceae</taxon>
        <taxon>Cohnella</taxon>
    </lineage>
</organism>
<name>A0ABV1L3U6_9BACL</name>
<dbReference type="PANTHER" id="PTHR47628">
    <property type="match status" value="1"/>
</dbReference>
<feature type="compositionally biased region" description="Low complexity" evidence="1">
    <location>
        <begin position="30"/>
        <end position="55"/>
    </location>
</feature>
<evidence type="ECO:0000256" key="1">
    <source>
        <dbReference type="SAM" id="MobiDB-lite"/>
    </source>
</evidence>
<sequence>MKKGNWLKGLVLAMTASLVLAGCGGKNNNEASSSASSSAPTSSEASSSAPASSAAAAGGDTVKVGILHSLSGTMSISEVTVKNSELMAIKEINAKGGVLGKQIEAVVEDGASDWPTFAEKARKLLTEDKVATVFGGWTSSSRKAMLPVFEELNGLLWYPVQYEGLESSPNIFYTGATTNQQIIPSVDFLLEKGKKKVFLLGSDYVFPRTANKIIKAQLAAKGGETVAEEYTPLGHTDYTTIIAKIKEAKPDVVYNTLNGDSNVAFFKQLKDAGITSADLMTISVSVAEEEVKGIGPEYLTGHLVAWDYYQTTDTPENKVFVENFKKEYGADSVTSDPMEAGYVAVYLWAAAAEKAGSFEVDKVKAAAKGIEFNAPEGKVTIDGDNQHIYKTVRIGEIKADGQIVELWNSGGPVKPDPYLKTYDWAKGLSDK</sequence>
<protein>
    <submittedName>
        <fullName evidence="3">Urea ABC transporter substrate-binding protein</fullName>
    </submittedName>
</protein>
<dbReference type="Gene3D" id="3.40.50.2300">
    <property type="match status" value="2"/>
</dbReference>
<dbReference type="InterPro" id="IPR028082">
    <property type="entry name" value="Peripla_BP_I"/>
</dbReference>
<dbReference type="SUPFAM" id="SSF53822">
    <property type="entry name" value="Periplasmic binding protein-like I"/>
    <property type="match status" value="1"/>
</dbReference>
<evidence type="ECO:0000313" key="4">
    <source>
        <dbReference type="Proteomes" id="UP001493487"/>
    </source>
</evidence>
<dbReference type="EMBL" id="JASKHM010000027">
    <property type="protein sequence ID" value="MEQ4486957.1"/>
    <property type="molecule type" value="Genomic_DNA"/>
</dbReference>
<dbReference type="InterPro" id="IPR017777">
    <property type="entry name" value="ABC_urea-bd_UrtA"/>
</dbReference>
<dbReference type="RefSeq" id="WP_232190031.1">
    <property type="nucleotide sequence ID" value="NZ_JAIOAP010000026.1"/>
</dbReference>
<keyword evidence="4" id="KW-1185">Reference proteome</keyword>
<proteinExistence type="predicted"/>
<gene>
    <name evidence="3" type="primary">urtA</name>
    <name evidence="3" type="ORF">QJS35_31730</name>
</gene>
<evidence type="ECO:0000313" key="3">
    <source>
        <dbReference type="EMBL" id="MEQ4486957.1"/>
    </source>
</evidence>
<dbReference type="InterPro" id="IPR000709">
    <property type="entry name" value="Leu_Ile_Val-bd"/>
</dbReference>
<dbReference type="NCBIfam" id="TIGR03407">
    <property type="entry name" value="urea_ABC_UrtA"/>
    <property type="match status" value="1"/>
</dbReference>